<dbReference type="InterPro" id="IPR033985">
    <property type="entry name" value="SusD-like_N"/>
</dbReference>
<evidence type="ECO:0000256" key="2">
    <source>
        <dbReference type="ARBA" id="ARBA00006275"/>
    </source>
</evidence>
<name>A0A917N0L9_9SPHI</name>
<dbReference type="GO" id="GO:0009279">
    <property type="term" value="C:cell outer membrane"/>
    <property type="evidence" value="ECO:0007669"/>
    <property type="project" value="UniProtKB-SubCell"/>
</dbReference>
<proteinExistence type="inferred from homology"/>
<accession>A0A917N0L9</accession>
<protein>
    <submittedName>
        <fullName evidence="9">Membrane protein</fullName>
    </submittedName>
</protein>
<evidence type="ECO:0000256" key="5">
    <source>
        <dbReference type="ARBA" id="ARBA00023237"/>
    </source>
</evidence>
<comment type="similarity">
    <text evidence="2">Belongs to the SusD family.</text>
</comment>
<evidence type="ECO:0000256" key="6">
    <source>
        <dbReference type="SAM" id="SignalP"/>
    </source>
</evidence>
<feature type="domain" description="RagB/SusD" evidence="7">
    <location>
        <begin position="359"/>
        <end position="495"/>
    </location>
</feature>
<feature type="domain" description="SusD-like N-terminal" evidence="8">
    <location>
        <begin position="44"/>
        <end position="237"/>
    </location>
</feature>
<dbReference type="SUPFAM" id="SSF48452">
    <property type="entry name" value="TPR-like"/>
    <property type="match status" value="1"/>
</dbReference>
<evidence type="ECO:0000259" key="8">
    <source>
        <dbReference type="Pfam" id="PF14322"/>
    </source>
</evidence>
<evidence type="ECO:0000256" key="1">
    <source>
        <dbReference type="ARBA" id="ARBA00004442"/>
    </source>
</evidence>
<evidence type="ECO:0000256" key="4">
    <source>
        <dbReference type="ARBA" id="ARBA00023136"/>
    </source>
</evidence>
<keyword evidence="4" id="KW-0472">Membrane</keyword>
<dbReference type="EMBL" id="BMDO01000002">
    <property type="protein sequence ID" value="GGI49985.1"/>
    <property type="molecule type" value="Genomic_DNA"/>
</dbReference>
<comment type="subcellular location">
    <subcellularLocation>
        <location evidence="1">Cell outer membrane</location>
    </subcellularLocation>
</comment>
<reference evidence="9" key="1">
    <citation type="journal article" date="2014" name="Int. J. Syst. Evol. Microbiol.">
        <title>Complete genome sequence of Corynebacterium casei LMG S-19264T (=DSM 44701T), isolated from a smear-ripened cheese.</title>
        <authorList>
            <consortium name="US DOE Joint Genome Institute (JGI-PGF)"/>
            <person name="Walter F."/>
            <person name="Albersmeier A."/>
            <person name="Kalinowski J."/>
            <person name="Ruckert C."/>
        </authorList>
    </citation>
    <scope>NUCLEOTIDE SEQUENCE</scope>
    <source>
        <strain evidence="9">CCM 8711</strain>
    </source>
</reference>
<dbReference type="Pfam" id="PF14322">
    <property type="entry name" value="SusD-like_3"/>
    <property type="match status" value="1"/>
</dbReference>
<evidence type="ECO:0000313" key="10">
    <source>
        <dbReference type="Proteomes" id="UP000662074"/>
    </source>
</evidence>
<evidence type="ECO:0000256" key="3">
    <source>
        <dbReference type="ARBA" id="ARBA00022729"/>
    </source>
</evidence>
<reference evidence="9" key="2">
    <citation type="submission" date="2020-09" db="EMBL/GenBank/DDBJ databases">
        <authorList>
            <person name="Sun Q."/>
            <person name="Sedlacek I."/>
        </authorList>
    </citation>
    <scope>NUCLEOTIDE SEQUENCE</scope>
    <source>
        <strain evidence="9">CCM 8711</strain>
    </source>
</reference>
<keyword evidence="3 6" id="KW-0732">Signal</keyword>
<organism evidence="9 10">
    <name type="scientific">Mucilaginibacter galii</name>
    <dbReference type="NCBI Taxonomy" id="2005073"/>
    <lineage>
        <taxon>Bacteria</taxon>
        <taxon>Pseudomonadati</taxon>
        <taxon>Bacteroidota</taxon>
        <taxon>Sphingobacteriia</taxon>
        <taxon>Sphingobacteriales</taxon>
        <taxon>Sphingobacteriaceae</taxon>
        <taxon>Mucilaginibacter</taxon>
    </lineage>
</organism>
<evidence type="ECO:0000313" key="9">
    <source>
        <dbReference type="EMBL" id="GGI49985.1"/>
    </source>
</evidence>
<gene>
    <name evidence="9" type="ORF">GCM10011425_11970</name>
</gene>
<keyword evidence="5" id="KW-0998">Cell outer membrane</keyword>
<sequence>MKKIIFSFTVFMAGFLILPSCSKEYLDTAPTDAVSSSTVFTTTTNALAALNGMYRAMYIQYSNQDEGGEGSIMIDMDVMGEDVVFNSAGGYVAQMRYVTNRTITSAHLYFVYRYYYKLISNANAIIEGIDGASGPTADKNQIKGEALAMRAYAHFKLVQMFGKRYNAAAKPNSQLGIPLNITTKVDPLPRSTVEEVYTQINSDLDAAMGLLTSATARIGLSHININVARGIKARVALAQQDYATAATMASAAISGVGTGNSLMSSAQYFQGFNTVNNPEWIWGIRHQSDQPLYFYDFFAYMSANFGSSNIRSNPKSISSKLYNLISPTDIRKGLWDPTGSNTAFPVPSAPSGSRFPYMHRKFLAVSTDSANDLPLMRLSELYLIVAEANARLGKDADAQNALFTLAKQRDPSYVKSTSTGTTLAEEVMVQRRVELWGEGFRYGDLKRLNLTLDRTGSNHTATIATVLTLAPGDVRWEWLFPQTETNSNPLIVQNPI</sequence>
<feature type="chain" id="PRO_5037157665" evidence="6">
    <location>
        <begin position="23"/>
        <end position="496"/>
    </location>
</feature>
<dbReference type="CDD" id="cd08977">
    <property type="entry name" value="SusD"/>
    <property type="match status" value="1"/>
</dbReference>
<dbReference type="InterPro" id="IPR012944">
    <property type="entry name" value="SusD_RagB_dom"/>
</dbReference>
<dbReference type="Pfam" id="PF07980">
    <property type="entry name" value="SusD_RagB"/>
    <property type="match status" value="1"/>
</dbReference>
<dbReference type="Proteomes" id="UP000662074">
    <property type="component" value="Unassembled WGS sequence"/>
</dbReference>
<dbReference type="Gene3D" id="1.25.40.390">
    <property type="match status" value="1"/>
</dbReference>
<dbReference type="RefSeq" id="WP_188414750.1">
    <property type="nucleotide sequence ID" value="NZ_BMDO01000002.1"/>
</dbReference>
<dbReference type="InterPro" id="IPR011990">
    <property type="entry name" value="TPR-like_helical_dom_sf"/>
</dbReference>
<keyword evidence="10" id="KW-1185">Reference proteome</keyword>
<comment type="caution">
    <text evidence="9">The sequence shown here is derived from an EMBL/GenBank/DDBJ whole genome shotgun (WGS) entry which is preliminary data.</text>
</comment>
<dbReference type="AlphaFoldDB" id="A0A917N0L9"/>
<evidence type="ECO:0000259" key="7">
    <source>
        <dbReference type="Pfam" id="PF07980"/>
    </source>
</evidence>
<feature type="signal peptide" evidence="6">
    <location>
        <begin position="1"/>
        <end position="22"/>
    </location>
</feature>